<dbReference type="EMBL" id="CP048222">
    <property type="protein sequence ID" value="QHT69460.1"/>
    <property type="molecule type" value="Genomic_DNA"/>
</dbReference>
<evidence type="ECO:0000313" key="3">
    <source>
        <dbReference type="Proteomes" id="UP000480178"/>
    </source>
</evidence>
<name>A0A6C0GPA7_9BACT</name>
<dbReference type="InterPro" id="IPR021796">
    <property type="entry name" value="Tll0287-like_dom"/>
</dbReference>
<accession>A0A6C0GPA7</accession>
<protein>
    <submittedName>
        <fullName evidence="2">DUF3365 domain-containing protein</fullName>
    </submittedName>
</protein>
<dbReference type="PROSITE" id="PS51257">
    <property type="entry name" value="PROKAR_LIPOPROTEIN"/>
    <property type="match status" value="1"/>
</dbReference>
<dbReference type="Pfam" id="PF11845">
    <property type="entry name" value="Tll0287-like"/>
    <property type="match status" value="1"/>
</dbReference>
<keyword evidence="3" id="KW-1185">Reference proteome</keyword>
<gene>
    <name evidence="2" type="ORF">GXP67_23855</name>
</gene>
<dbReference type="KEGG" id="rhoz:GXP67_23855"/>
<feature type="domain" description="Tll0287-like" evidence="1">
    <location>
        <begin position="47"/>
        <end position="209"/>
    </location>
</feature>
<sequence>MIRYILLYSCFLFMLGSCSENNSSRGIDSKEVAQEIKNREVRHIPQAQIVETATQKGQLISDTIQATLTHTLTRVLQEKGIEEAAKYCNLEKLESVKGLEKQYLATIKRARLKGKKSGQKLNEMEAQLLDAYRYNAENNLPLENNVQKSGPEYLLFTAPITLNNSVCLKCHGKVGQDISENDWLILQKAYKLDSLVNYQQNQPIAIYSILFQRKGIIADL</sequence>
<organism evidence="2 3">
    <name type="scientific">Rhodocytophaga rosea</name>
    <dbReference type="NCBI Taxonomy" id="2704465"/>
    <lineage>
        <taxon>Bacteria</taxon>
        <taxon>Pseudomonadati</taxon>
        <taxon>Bacteroidota</taxon>
        <taxon>Cytophagia</taxon>
        <taxon>Cytophagales</taxon>
        <taxon>Rhodocytophagaceae</taxon>
        <taxon>Rhodocytophaga</taxon>
    </lineage>
</organism>
<dbReference type="AlphaFoldDB" id="A0A6C0GPA7"/>
<evidence type="ECO:0000259" key="1">
    <source>
        <dbReference type="Pfam" id="PF11845"/>
    </source>
</evidence>
<reference evidence="2 3" key="1">
    <citation type="submission" date="2020-01" db="EMBL/GenBank/DDBJ databases">
        <authorList>
            <person name="Kim M.K."/>
        </authorList>
    </citation>
    <scope>NUCLEOTIDE SEQUENCE [LARGE SCALE GENOMIC DNA]</scope>
    <source>
        <strain evidence="2 3">172606-1</strain>
    </source>
</reference>
<dbReference type="RefSeq" id="WP_162445449.1">
    <property type="nucleotide sequence ID" value="NZ_CP048222.1"/>
</dbReference>
<proteinExistence type="predicted"/>
<dbReference type="Proteomes" id="UP000480178">
    <property type="component" value="Chromosome"/>
</dbReference>
<evidence type="ECO:0000313" key="2">
    <source>
        <dbReference type="EMBL" id="QHT69460.1"/>
    </source>
</evidence>